<comment type="caution">
    <text evidence="1">The sequence shown here is derived from an EMBL/GenBank/DDBJ whole genome shotgun (WGS) entry which is preliminary data.</text>
</comment>
<keyword evidence="2" id="KW-1185">Reference proteome</keyword>
<sequence>MRCLGTWCSGGLGSVRFTVGLSDPKGLSQPIRFCDSVILFLRRGNGEGGADLFSLVSCCRMRGNGAKLHQGRF</sequence>
<dbReference type="AlphaFoldDB" id="A0AAN7RTF6"/>
<protein>
    <submittedName>
        <fullName evidence="1">Uncharacterized protein</fullName>
    </submittedName>
</protein>
<evidence type="ECO:0000313" key="2">
    <source>
        <dbReference type="Proteomes" id="UP001333110"/>
    </source>
</evidence>
<accession>A0AAN7RTF6</accession>
<dbReference type="Proteomes" id="UP001333110">
    <property type="component" value="Unassembled WGS sequence"/>
</dbReference>
<organism evidence="1 2">
    <name type="scientific">Mycteria americana</name>
    <name type="common">Wood stork</name>
    <dbReference type="NCBI Taxonomy" id="33587"/>
    <lineage>
        <taxon>Eukaryota</taxon>
        <taxon>Metazoa</taxon>
        <taxon>Chordata</taxon>
        <taxon>Craniata</taxon>
        <taxon>Vertebrata</taxon>
        <taxon>Euteleostomi</taxon>
        <taxon>Archelosauria</taxon>
        <taxon>Archosauria</taxon>
        <taxon>Dinosauria</taxon>
        <taxon>Saurischia</taxon>
        <taxon>Theropoda</taxon>
        <taxon>Coelurosauria</taxon>
        <taxon>Aves</taxon>
        <taxon>Neognathae</taxon>
        <taxon>Neoaves</taxon>
        <taxon>Aequornithes</taxon>
        <taxon>Ciconiiformes</taxon>
        <taxon>Ciconiidae</taxon>
        <taxon>Mycteria</taxon>
    </lineage>
</organism>
<name>A0AAN7RTF6_MYCAM</name>
<dbReference type="EMBL" id="JAUNZN010000009">
    <property type="protein sequence ID" value="KAK4816407.1"/>
    <property type="molecule type" value="Genomic_DNA"/>
</dbReference>
<gene>
    <name evidence="1" type="ORF">QYF61_016724</name>
</gene>
<reference evidence="1 2" key="1">
    <citation type="journal article" date="2023" name="J. Hered.">
        <title>Chromosome-level genome of the wood stork (Mycteria americana) provides insight into avian chromosome evolution.</title>
        <authorList>
            <person name="Flamio R. Jr."/>
            <person name="Ramstad K.M."/>
        </authorList>
    </citation>
    <scope>NUCLEOTIDE SEQUENCE [LARGE SCALE GENOMIC DNA]</scope>
    <source>
        <strain evidence="1">JAX WOST 10</strain>
    </source>
</reference>
<proteinExistence type="predicted"/>
<evidence type="ECO:0000313" key="1">
    <source>
        <dbReference type="EMBL" id="KAK4816407.1"/>
    </source>
</evidence>